<keyword evidence="2" id="KW-1185">Reference proteome</keyword>
<name>A0ABN9KQ64_9NEOB</name>
<dbReference type="PANTHER" id="PTHR24061">
    <property type="entry name" value="CALCIUM-SENSING RECEPTOR-RELATED"/>
    <property type="match status" value="1"/>
</dbReference>
<evidence type="ECO:0000313" key="2">
    <source>
        <dbReference type="Proteomes" id="UP001176940"/>
    </source>
</evidence>
<dbReference type="SUPFAM" id="SSF53822">
    <property type="entry name" value="Periplasmic binding protein-like I"/>
    <property type="match status" value="1"/>
</dbReference>
<dbReference type="InterPro" id="IPR028082">
    <property type="entry name" value="Peripla_BP_I"/>
</dbReference>
<protein>
    <submittedName>
        <fullName evidence="1">Uncharacterized protein</fullName>
    </submittedName>
</protein>
<organism evidence="1 2">
    <name type="scientific">Ranitomeya imitator</name>
    <name type="common">mimic poison frog</name>
    <dbReference type="NCBI Taxonomy" id="111125"/>
    <lineage>
        <taxon>Eukaryota</taxon>
        <taxon>Metazoa</taxon>
        <taxon>Chordata</taxon>
        <taxon>Craniata</taxon>
        <taxon>Vertebrata</taxon>
        <taxon>Euteleostomi</taxon>
        <taxon>Amphibia</taxon>
        <taxon>Batrachia</taxon>
        <taxon>Anura</taxon>
        <taxon>Neobatrachia</taxon>
        <taxon>Hyloidea</taxon>
        <taxon>Dendrobatidae</taxon>
        <taxon>Dendrobatinae</taxon>
        <taxon>Ranitomeya</taxon>
    </lineage>
</organism>
<dbReference type="Gene3D" id="3.40.50.2300">
    <property type="match status" value="2"/>
</dbReference>
<dbReference type="EMBL" id="CAUEEQ010000269">
    <property type="protein sequence ID" value="CAJ0916259.1"/>
    <property type="molecule type" value="Genomic_DNA"/>
</dbReference>
<reference evidence="1" key="1">
    <citation type="submission" date="2023-07" db="EMBL/GenBank/DDBJ databases">
        <authorList>
            <person name="Stuckert A."/>
        </authorList>
    </citation>
    <scope>NUCLEOTIDE SEQUENCE</scope>
</reference>
<evidence type="ECO:0000313" key="1">
    <source>
        <dbReference type="EMBL" id="CAJ0916259.1"/>
    </source>
</evidence>
<accession>A0ABN9KQ64</accession>
<dbReference type="PANTHER" id="PTHR24061:SF0">
    <property type="entry name" value="C-FAMILY ODORANT RECEPTOR OLFCT1"/>
    <property type="match status" value="1"/>
</dbReference>
<proteinExistence type="predicted"/>
<dbReference type="Proteomes" id="UP001176940">
    <property type="component" value="Unassembled WGS sequence"/>
</dbReference>
<dbReference type="InterPro" id="IPR000068">
    <property type="entry name" value="GPCR_3_Ca_sens_rcpt-rel"/>
</dbReference>
<comment type="caution">
    <text evidence="1">The sequence shown here is derived from an EMBL/GenBank/DDBJ whole genome shotgun (WGS) entry which is preliminary data.</text>
</comment>
<gene>
    <name evidence="1" type="ORF">RIMI_LOCUS246475</name>
</gene>
<sequence>MFHKSLLKEFVPLAVPSSSPPPSILDGGGLEYDVQCVADSHMVIHYMKNSRVNMSNGRVLFFDKNGDPPPIYHIINWQIDLGGSMKQVKVGNYINTATYNRGDLIINTTSIRWPFGNDKVLKSNRLPRE</sequence>